<name>A0A653IA00_9BACL</name>
<dbReference type="PANTHER" id="PTHR35882:SF2">
    <property type="entry name" value="PELA"/>
    <property type="match status" value="1"/>
</dbReference>
<feature type="domain" description="Glycoside-hydrolase family GH114 TIM-barrel" evidence="1">
    <location>
        <begin position="53"/>
        <end position="223"/>
    </location>
</feature>
<evidence type="ECO:0000313" key="2">
    <source>
        <dbReference type="EMBL" id="VWX35672.1"/>
    </source>
</evidence>
<reference evidence="2 3" key="1">
    <citation type="submission" date="2019-10" db="EMBL/GenBank/DDBJ databases">
        <authorList>
            <person name="Karimi E."/>
        </authorList>
    </citation>
    <scope>NUCLEOTIDE SEQUENCE [LARGE SCALE GENOMIC DNA]</scope>
    <source>
        <strain evidence="2">Exiguobacterium sp. 9Y</strain>
    </source>
</reference>
<dbReference type="AlphaFoldDB" id="A0A653IA00"/>
<evidence type="ECO:0000313" key="3">
    <source>
        <dbReference type="Proteomes" id="UP000439752"/>
    </source>
</evidence>
<evidence type="ECO:0000259" key="1">
    <source>
        <dbReference type="Pfam" id="PF03537"/>
    </source>
</evidence>
<sequence>MGIISLKRVTSFLCILFLGVLLMTPITGKAQSTNPLDSVSSYKVYYDAPTKSKIKKMQKYDVMIIEPVFYSAQQIKEIQKYGTKVYGYINTMEADNWNTDLMAQLKESDFFHRDGQRVHYAEWDSYLMDINSKHYQAVLMQEVEKQVVNKGLDGVFLDTVGDIDNEHADQPKILEQQQVAMTNFLKSVKTKHADLSLIQNWGFGTLKYHTYPYIDGIMWESFNYSTVAKDQWSKDRMADLQELNEEEDIKTLTISSKQGAKSAKYAKKNGFIHLKSNKTLNYNKF</sequence>
<keyword evidence="2" id="KW-0378">Hydrolase</keyword>
<keyword evidence="3" id="KW-1185">Reference proteome</keyword>
<dbReference type="SUPFAM" id="SSF51445">
    <property type="entry name" value="(Trans)glycosidases"/>
    <property type="match status" value="1"/>
</dbReference>
<dbReference type="PANTHER" id="PTHR35882">
    <property type="entry name" value="PELA"/>
    <property type="match status" value="1"/>
</dbReference>
<dbReference type="Gene3D" id="3.20.20.70">
    <property type="entry name" value="Aldolase class I"/>
    <property type="match status" value="1"/>
</dbReference>
<dbReference type="InterPro" id="IPR004352">
    <property type="entry name" value="GH114_TIM-barrel"/>
</dbReference>
<gene>
    <name evidence="2" type="ORF">EXIGUO9Y_260084</name>
</gene>
<dbReference type="Pfam" id="PF03537">
    <property type="entry name" value="Glyco_hydro_114"/>
    <property type="match status" value="1"/>
</dbReference>
<dbReference type="GO" id="GO:0016787">
    <property type="term" value="F:hydrolase activity"/>
    <property type="evidence" value="ECO:0007669"/>
    <property type="project" value="UniProtKB-KW"/>
</dbReference>
<dbReference type="Proteomes" id="UP000439752">
    <property type="component" value="Unassembled WGS sequence"/>
</dbReference>
<dbReference type="InterPro" id="IPR013785">
    <property type="entry name" value="Aldolase_TIM"/>
</dbReference>
<accession>A0A653IA00</accession>
<dbReference type="EMBL" id="CABWKQ010000019">
    <property type="protein sequence ID" value="VWX35672.1"/>
    <property type="molecule type" value="Genomic_DNA"/>
</dbReference>
<proteinExistence type="predicted"/>
<dbReference type="InterPro" id="IPR017853">
    <property type="entry name" value="GH"/>
</dbReference>
<protein>
    <submittedName>
        <fullName evidence="2">Glycosyl hydrolase</fullName>
    </submittedName>
</protein>
<organism evidence="2 3">
    <name type="scientific">Exiguobacterium oxidotolerans</name>
    <dbReference type="NCBI Taxonomy" id="223958"/>
    <lineage>
        <taxon>Bacteria</taxon>
        <taxon>Bacillati</taxon>
        <taxon>Bacillota</taxon>
        <taxon>Bacilli</taxon>
        <taxon>Bacillales</taxon>
        <taxon>Bacillales Family XII. Incertae Sedis</taxon>
        <taxon>Exiguobacterium</taxon>
    </lineage>
</organism>